<keyword evidence="1" id="KW-0472">Membrane</keyword>
<keyword evidence="1" id="KW-0812">Transmembrane</keyword>
<dbReference type="RefSeq" id="WP_211912493.1">
    <property type="nucleotide sequence ID" value="NZ_CP036498.1"/>
</dbReference>
<reference evidence="2 3" key="1">
    <citation type="submission" date="2019-02" db="EMBL/GenBank/DDBJ databases">
        <title>Emended description of the genus Rhodopseudomonas and description of Rhodopseudomonas albus sp. nov., a non-phototrophic, heavy-metal-tolerant bacterium isolated from garden soil.</title>
        <authorList>
            <person name="Bao Z."/>
            <person name="Cao W.W."/>
            <person name="Sato Y."/>
            <person name="Nishizawa T."/>
            <person name="Zhao J."/>
            <person name="Guo Y."/>
            <person name="Ohta H."/>
        </authorList>
    </citation>
    <scope>NUCLEOTIDE SEQUENCE [LARGE SCALE GENOMIC DNA]</scope>
    <source>
        <strain evidence="2 3">SK50-23</strain>
    </source>
</reference>
<feature type="transmembrane region" description="Helical" evidence="1">
    <location>
        <begin position="171"/>
        <end position="194"/>
    </location>
</feature>
<feature type="transmembrane region" description="Helical" evidence="1">
    <location>
        <begin position="123"/>
        <end position="141"/>
    </location>
</feature>
<accession>A0ABX8A5H4</accession>
<feature type="transmembrane region" description="Helical" evidence="1">
    <location>
        <begin position="94"/>
        <end position="116"/>
    </location>
</feature>
<evidence type="ECO:0000313" key="3">
    <source>
        <dbReference type="Proteomes" id="UP000682843"/>
    </source>
</evidence>
<feature type="transmembrane region" description="Helical" evidence="1">
    <location>
        <begin position="147"/>
        <end position="164"/>
    </location>
</feature>
<feature type="transmembrane region" description="Helical" evidence="1">
    <location>
        <begin position="340"/>
        <end position="360"/>
    </location>
</feature>
<evidence type="ECO:0000256" key="1">
    <source>
        <dbReference type="SAM" id="Phobius"/>
    </source>
</evidence>
<dbReference type="Proteomes" id="UP000682843">
    <property type="component" value="Chromosome"/>
</dbReference>
<evidence type="ECO:0000313" key="2">
    <source>
        <dbReference type="EMBL" id="QUS38949.1"/>
    </source>
</evidence>
<name>A0ABX8A5H4_9BRAD</name>
<evidence type="ECO:0008006" key="4">
    <source>
        <dbReference type="Google" id="ProtNLM"/>
    </source>
</evidence>
<feature type="transmembrane region" description="Helical" evidence="1">
    <location>
        <begin position="214"/>
        <end position="235"/>
    </location>
</feature>
<feature type="transmembrane region" description="Helical" evidence="1">
    <location>
        <begin position="20"/>
        <end position="38"/>
    </location>
</feature>
<protein>
    <recommendedName>
        <fullName evidence="4">Glycosyltransferase RgtA/B/C/D-like domain-containing protein</fullName>
    </recommendedName>
</protein>
<dbReference type="EMBL" id="CP036498">
    <property type="protein sequence ID" value="QUS38949.1"/>
    <property type="molecule type" value="Genomic_DNA"/>
</dbReference>
<sequence>MTMSIARTATRSPLQGLLPLWVGIGVYALLLAVGRGLLNDPDTYWQITLGQWMLDHQAVPRVDIYSFTMHGQPWISTQWLAQVAYALAYGVAGWAGPVVLAAASASLAIALLAGFLDARLPRTATLVILAATLALMAAHMVARPHLLAMPVMVAWVAGLVSAMDRKTVPSFWLLSLMALWANLHGGFVLGLALIGPIALDAIWHAPKNQQTRMLLHWALFGLAALAASCITPYGWEALLAARRILSLGAALALIGEWRPANFGHAGPLELSVLAAFAFVLWRGITLPPMRIVLVLGFTYMALSHVRNAEVLALLAPLVLAKPVGEQLGRNVEDDTTSPNRWLLAGIALCVLAGTVVVASVRQYAPSERAAPVAAVDALKKLNLGRVFNDYDFGGYLIWRGVPTFIDGRTELFGEKLMVDHNNASGLAEPDNLFRLLKDYNIEATFMRTESAATKLLDRMDGWEKVYSDDLATIHLRKGGASEKVREE</sequence>
<organism evidence="2 3">
    <name type="scientific">Tardiphaga alba</name>
    <dbReference type="NCBI Taxonomy" id="340268"/>
    <lineage>
        <taxon>Bacteria</taxon>
        <taxon>Pseudomonadati</taxon>
        <taxon>Pseudomonadota</taxon>
        <taxon>Alphaproteobacteria</taxon>
        <taxon>Hyphomicrobiales</taxon>
        <taxon>Nitrobacteraceae</taxon>
        <taxon>Tardiphaga</taxon>
    </lineage>
</organism>
<proteinExistence type="predicted"/>
<keyword evidence="3" id="KW-1185">Reference proteome</keyword>
<gene>
    <name evidence="2" type="ORF">RPMA_09015</name>
</gene>
<keyword evidence="1" id="KW-1133">Transmembrane helix</keyword>